<keyword evidence="5 6" id="KW-0472">Membrane</keyword>
<dbReference type="PANTHER" id="PTHR23513">
    <property type="entry name" value="INTEGRAL MEMBRANE EFFLUX PROTEIN-RELATED"/>
    <property type="match status" value="1"/>
</dbReference>
<dbReference type="AlphaFoldDB" id="A0A4R5FVB0"/>
<feature type="transmembrane region" description="Helical" evidence="6">
    <location>
        <begin position="227"/>
        <end position="248"/>
    </location>
</feature>
<keyword evidence="4 6" id="KW-1133">Transmembrane helix</keyword>
<dbReference type="InterPro" id="IPR011701">
    <property type="entry name" value="MFS"/>
</dbReference>
<evidence type="ECO:0000313" key="7">
    <source>
        <dbReference type="EMBL" id="TDE57392.1"/>
    </source>
</evidence>
<dbReference type="PANTHER" id="PTHR23513:SF11">
    <property type="entry name" value="STAPHYLOFERRIN A TRANSPORTER"/>
    <property type="match status" value="1"/>
</dbReference>
<feature type="transmembrane region" description="Helical" evidence="6">
    <location>
        <begin position="85"/>
        <end position="104"/>
    </location>
</feature>
<dbReference type="EMBL" id="SMLD01000014">
    <property type="protein sequence ID" value="TDE57392.1"/>
    <property type="molecule type" value="Genomic_DNA"/>
</dbReference>
<organism evidence="7 8">
    <name type="scientific">Nonomuraea mesophila</name>
    <dbReference type="NCBI Taxonomy" id="2530382"/>
    <lineage>
        <taxon>Bacteria</taxon>
        <taxon>Bacillati</taxon>
        <taxon>Actinomycetota</taxon>
        <taxon>Actinomycetes</taxon>
        <taxon>Streptosporangiales</taxon>
        <taxon>Streptosporangiaceae</taxon>
        <taxon>Nonomuraea</taxon>
    </lineage>
</organism>
<sequence>MSGAAVNWSNQYWETLRGSPAFRRFWLGVTVSRTGDTMTVVALSWLVVNEAGAAELGLALMFFGLPRVLSGPLNGMLMDRYSRRLVIAVDNAGRAIAIGVLALFQWSGDLQMWHVYGAALACALLSPASDIGERTLTPHLVPDSRLDSANGLLSISWELSTIAGPALAGGLIHALGVAPTLIVDAGSFLVMALVALRLPRESDLTKDSSSPAPAFGGFRLLVTNRAILLLTVAAFGVLVTGGTMEVLLPVYSTQVLHAGVVQYSALLTVCGAGALLGLLVYAPRLRDRPPHRALAFVLLATGVSQGLLVLADTVLAAAVILFVASVVGAPFYAMERTLIQRTVPDHLLGRVAGAQSAFRTLGFPLGAASGGAALGLVPVAAVLITVSAILVALSLMLAGARSLHGAVATSSAR</sequence>
<comment type="subcellular location">
    <subcellularLocation>
        <location evidence="1">Cell membrane</location>
        <topology evidence="1">Multi-pass membrane protein</topology>
    </subcellularLocation>
</comment>
<dbReference type="GO" id="GO:0022857">
    <property type="term" value="F:transmembrane transporter activity"/>
    <property type="evidence" value="ECO:0007669"/>
    <property type="project" value="InterPro"/>
</dbReference>
<dbReference type="Pfam" id="PF07690">
    <property type="entry name" value="MFS_1"/>
    <property type="match status" value="1"/>
</dbReference>
<keyword evidence="8" id="KW-1185">Reference proteome</keyword>
<evidence type="ECO:0000256" key="6">
    <source>
        <dbReference type="SAM" id="Phobius"/>
    </source>
</evidence>
<feature type="transmembrane region" description="Helical" evidence="6">
    <location>
        <begin position="293"/>
        <end position="311"/>
    </location>
</feature>
<dbReference type="CDD" id="cd06173">
    <property type="entry name" value="MFS_MefA_like"/>
    <property type="match status" value="1"/>
</dbReference>
<evidence type="ECO:0000256" key="5">
    <source>
        <dbReference type="ARBA" id="ARBA00023136"/>
    </source>
</evidence>
<evidence type="ECO:0000256" key="1">
    <source>
        <dbReference type="ARBA" id="ARBA00004651"/>
    </source>
</evidence>
<accession>A0A4R5FVB0</accession>
<evidence type="ECO:0000256" key="4">
    <source>
        <dbReference type="ARBA" id="ARBA00022989"/>
    </source>
</evidence>
<evidence type="ECO:0000313" key="8">
    <source>
        <dbReference type="Proteomes" id="UP000295136"/>
    </source>
</evidence>
<dbReference type="GO" id="GO:0005886">
    <property type="term" value="C:plasma membrane"/>
    <property type="evidence" value="ECO:0007669"/>
    <property type="project" value="UniProtKB-SubCell"/>
</dbReference>
<feature type="transmembrane region" description="Helical" evidence="6">
    <location>
        <begin position="317"/>
        <end position="335"/>
    </location>
</feature>
<keyword evidence="3 6" id="KW-0812">Transmembrane</keyword>
<keyword evidence="2" id="KW-1003">Cell membrane</keyword>
<protein>
    <submittedName>
        <fullName evidence="7">MFS transporter</fullName>
    </submittedName>
</protein>
<reference evidence="7 8" key="1">
    <citation type="submission" date="2019-03" db="EMBL/GenBank/DDBJ databases">
        <title>Draft genome sequences of novel Actinobacteria.</title>
        <authorList>
            <person name="Sahin N."/>
            <person name="Ay H."/>
            <person name="Saygin H."/>
        </authorList>
    </citation>
    <scope>NUCLEOTIDE SEQUENCE [LARGE SCALE GENOMIC DNA]</scope>
    <source>
        <strain evidence="7 8">6K102</strain>
    </source>
</reference>
<proteinExistence type="predicted"/>
<dbReference type="InterPro" id="IPR036259">
    <property type="entry name" value="MFS_trans_sf"/>
</dbReference>
<feature type="transmembrane region" description="Helical" evidence="6">
    <location>
        <begin position="174"/>
        <end position="196"/>
    </location>
</feature>
<evidence type="ECO:0000256" key="3">
    <source>
        <dbReference type="ARBA" id="ARBA00022692"/>
    </source>
</evidence>
<comment type="caution">
    <text evidence="7">The sequence shown here is derived from an EMBL/GenBank/DDBJ whole genome shotgun (WGS) entry which is preliminary data.</text>
</comment>
<dbReference type="Gene3D" id="1.20.1250.20">
    <property type="entry name" value="MFS general substrate transporter like domains"/>
    <property type="match status" value="1"/>
</dbReference>
<evidence type="ECO:0000256" key="2">
    <source>
        <dbReference type="ARBA" id="ARBA00022475"/>
    </source>
</evidence>
<dbReference type="Proteomes" id="UP000295136">
    <property type="component" value="Unassembled WGS sequence"/>
</dbReference>
<dbReference type="SUPFAM" id="SSF103473">
    <property type="entry name" value="MFS general substrate transporter"/>
    <property type="match status" value="1"/>
</dbReference>
<feature type="transmembrane region" description="Helical" evidence="6">
    <location>
        <begin position="260"/>
        <end position="281"/>
    </location>
</feature>
<feature type="transmembrane region" description="Helical" evidence="6">
    <location>
        <begin position="42"/>
        <end position="65"/>
    </location>
</feature>
<name>A0A4R5FVB0_9ACTN</name>
<feature type="transmembrane region" description="Helical" evidence="6">
    <location>
        <begin position="373"/>
        <end position="398"/>
    </location>
</feature>
<gene>
    <name evidence="7" type="ORF">E1295_08135</name>
</gene>